<dbReference type="Proteomes" id="UP001566132">
    <property type="component" value="Unassembled WGS sequence"/>
</dbReference>
<evidence type="ECO:0000256" key="2">
    <source>
        <dbReference type="SAM" id="SignalP"/>
    </source>
</evidence>
<dbReference type="Pfam" id="PF00089">
    <property type="entry name" value="Trypsin"/>
    <property type="match status" value="1"/>
</dbReference>
<dbReference type="PROSITE" id="PS00135">
    <property type="entry name" value="TRYPSIN_SER"/>
    <property type="match status" value="1"/>
</dbReference>
<comment type="caution">
    <text evidence="4">The sequence shown here is derived from an EMBL/GenBank/DDBJ whole genome shotgun (WGS) entry which is preliminary data.</text>
</comment>
<keyword evidence="1" id="KW-1015">Disulfide bond</keyword>
<proteinExistence type="predicted"/>
<dbReference type="PROSITE" id="PS50240">
    <property type="entry name" value="TRYPSIN_DOM"/>
    <property type="match status" value="1"/>
</dbReference>
<name>A0ABD1F8H8_HYPHA</name>
<dbReference type="AlphaFoldDB" id="A0ABD1F8H8"/>
<dbReference type="InterPro" id="IPR001314">
    <property type="entry name" value="Peptidase_S1A"/>
</dbReference>
<reference evidence="4 5" key="1">
    <citation type="submission" date="2024-05" db="EMBL/GenBank/DDBJ databases">
        <title>Genetic variation in Jamaican populations of the coffee berry borer (Hypothenemus hampei).</title>
        <authorList>
            <person name="Errbii M."/>
            <person name="Myrie A."/>
        </authorList>
    </citation>
    <scope>NUCLEOTIDE SEQUENCE [LARGE SCALE GENOMIC DNA]</scope>
    <source>
        <strain evidence="4">JA-Hopewell-2020-01-JO</strain>
        <tissue evidence="4">Whole body</tissue>
    </source>
</reference>
<organism evidence="4 5">
    <name type="scientific">Hypothenemus hampei</name>
    <name type="common">Coffee berry borer</name>
    <dbReference type="NCBI Taxonomy" id="57062"/>
    <lineage>
        <taxon>Eukaryota</taxon>
        <taxon>Metazoa</taxon>
        <taxon>Ecdysozoa</taxon>
        <taxon>Arthropoda</taxon>
        <taxon>Hexapoda</taxon>
        <taxon>Insecta</taxon>
        <taxon>Pterygota</taxon>
        <taxon>Neoptera</taxon>
        <taxon>Endopterygota</taxon>
        <taxon>Coleoptera</taxon>
        <taxon>Polyphaga</taxon>
        <taxon>Cucujiformia</taxon>
        <taxon>Curculionidae</taxon>
        <taxon>Scolytinae</taxon>
        <taxon>Hypothenemus</taxon>
    </lineage>
</organism>
<feature type="signal peptide" evidence="2">
    <location>
        <begin position="1"/>
        <end position="33"/>
    </location>
</feature>
<dbReference type="InterPro" id="IPR033116">
    <property type="entry name" value="TRYPSIN_SER"/>
</dbReference>
<evidence type="ECO:0000313" key="4">
    <source>
        <dbReference type="EMBL" id="KAL1512812.1"/>
    </source>
</evidence>
<keyword evidence="5" id="KW-1185">Reference proteome</keyword>
<dbReference type="InterPro" id="IPR009003">
    <property type="entry name" value="Peptidase_S1_PA"/>
</dbReference>
<dbReference type="InterPro" id="IPR043504">
    <property type="entry name" value="Peptidase_S1_PA_chymotrypsin"/>
</dbReference>
<dbReference type="SMART" id="SM00020">
    <property type="entry name" value="Tryp_SPc"/>
    <property type="match status" value="1"/>
</dbReference>
<dbReference type="CDD" id="cd00190">
    <property type="entry name" value="Tryp_SPc"/>
    <property type="match status" value="1"/>
</dbReference>
<dbReference type="Gene3D" id="2.40.10.10">
    <property type="entry name" value="Trypsin-like serine proteases"/>
    <property type="match status" value="2"/>
</dbReference>
<feature type="domain" description="Peptidase S1" evidence="3">
    <location>
        <begin position="2"/>
        <end position="241"/>
    </location>
</feature>
<evidence type="ECO:0000256" key="1">
    <source>
        <dbReference type="ARBA" id="ARBA00023157"/>
    </source>
</evidence>
<accession>A0ABD1F8H8</accession>
<dbReference type="InterPro" id="IPR001254">
    <property type="entry name" value="Trypsin_dom"/>
</dbReference>
<dbReference type="PANTHER" id="PTHR24271:SF50">
    <property type="match status" value="1"/>
</dbReference>
<protein>
    <recommendedName>
        <fullName evidence="3">Peptidase S1 domain-containing protein</fullName>
    </recommendedName>
</protein>
<dbReference type="FunFam" id="2.40.10.10:FF:000005">
    <property type="entry name" value="Serine protease 37"/>
    <property type="match status" value="1"/>
</dbReference>
<keyword evidence="2" id="KW-0732">Signal</keyword>
<evidence type="ECO:0000259" key="3">
    <source>
        <dbReference type="PROSITE" id="PS50240"/>
    </source>
</evidence>
<dbReference type="SUPFAM" id="SSF50494">
    <property type="entry name" value="Trypsin-like serine proteases"/>
    <property type="match status" value="1"/>
</dbReference>
<feature type="chain" id="PRO_5044744403" description="Peptidase S1 domain-containing protein" evidence="2">
    <location>
        <begin position="34"/>
        <end position="241"/>
    </location>
</feature>
<dbReference type="PRINTS" id="PR00722">
    <property type="entry name" value="CHYMOTRYPSIN"/>
</dbReference>
<sequence>MAINGEFRALKIKKWLVLFILLIWVALESKINGHSVRCGGSLIKVDQVLTAAFCVYNATTTTITLGAHNLEEKEDTQVTLESSNYTIHEEYNWTSHTNDIAIIRLGQSVNLTSAISTIETPPLKDILLTYDDDLGLVAGWGKYSDVESIYSNVLRKIEVTIIPYLACTISYLFKVQQTEMCTTGLQNSKNICLGDSGSPLVVNGTQVGIASYGSDFGCSVGAPAVHTRLTRFASWLSQNVQ</sequence>
<evidence type="ECO:0000313" key="5">
    <source>
        <dbReference type="Proteomes" id="UP001566132"/>
    </source>
</evidence>
<dbReference type="PANTHER" id="PTHR24271">
    <property type="entry name" value="KALLIKREIN-RELATED"/>
    <property type="match status" value="1"/>
</dbReference>
<gene>
    <name evidence="4" type="ORF">ABEB36_002336</name>
</gene>
<dbReference type="EMBL" id="JBDJPC010000002">
    <property type="protein sequence ID" value="KAL1512812.1"/>
    <property type="molecule type" value="Genomic_DNA"/>
</dbReference>